<evidence type="ECO:0000259" key="8">
    <source>
        <dbReference type="Pfam" id="PF02687"/>
    </source>
</evidence>
<comment type="caution">
    <text evidence="9">The sequence shown here is derived from an EMBL/GenBank/DDBJ whole genome shotgun (WGS) entry which is preliminary data.</text>
</comment>
<dbReference type="GO" id="GO:0005886">
    <property type="term" value="C:plasma membrane"/>
    <property type="evidence" value="ECO:0007669"/>
    <property type="project" value="UniProtKB-SubCell"/>
</dbReference>
<feature type="domain" description="ABC3 transporter permease C-terminal" evidence="8">
    <location>
        <begin position="264"/>
        <end position="379"/>
    </location>
</feature>
<feature type="transmembrane region" description="Helical" evidence="7">
    <location>
        <begin position="261"/>
        <end position="287"/>
    </location>
</feature>
<dbReference type="PANTHER" id="PTHR30572:SF4">
    <property type="entry name" value="ABC TRANSPORTER PERMEASE YTRF"/>
    <property type="match status" value="1"/>
</dbReference>
<evidence type="ECO:0000313" key="9">
    <source>
        <dbReference type="EMBL" id="HIU96182.1"/>
    </source>
</evidence>
<name>A0A9D1N6Q7_9FIRM</name>
<evidence type="ECO:0000256" key="7">
    <source>
        <dbReference type="SAM" id="Phobius"/>
    </source>
</evidence>
<evidence type="ECO:0000256" key="3">
    <source>
        <dbReference type="ARBA" id="ARBA00022692"/>
    </source>
</evidence>
<evidence type="ECO:0000256" key="1">
    <source>
        <dbReference type="ARBA" id="ARBA00004651"/>
    </source>
</evidence>
<evidence type="ECO:0000313" key="10">
    <source>
        <dbReference type="Proteomes" id="UP000824130"/>
    </source>
</evidence>
<feature type="transmembrane region" description="Helical" evidence="7">
    <location>
        <begin position="780"/>
        <end position="798"/>
    </location>
</feature>
<feature type="transmembrane region" description="Helical" evidence="7">
    <location>
        <begin position="356"/>
        <end position="379"/>
    </location>
</feature>
<reference evidence="9" key="2">
    <citation type="journal article" date="2021" name="PeerJ">
        <title>Extensive microbial diversity within the chicken gut microbiome revealed by metagenomics and culture.</title>
        <authorList>
            <person name="Gilroy R."/>
            <person name="Ravi A."/>
            <person name="Getino M."/>
            <person name="Pursley I."/>
            <person name="Horton D.L."/>
            <person name="Alikhan N.F."/>
            <person name="Baker D."/>
            <person name="Gharbi K."/>
            <person name="Hall N."/>
            <person name="Watson M."/>
            <person name="Adriaenssens E.M."/>
            <person name="Foster-Nyarko E."/>
            <person name="Jarju S."/>
            <person name="Secka A."/>
            <person name="Antonio M."/>
            <person name="Oren A."/>
            <person name="Chaudhuri R.R."/>
            <person name="La Ragione R."/>
            <person name="Hildebrand F."/>
            <person name="Pallen M.J."/>
        </authorList>
    </citation>
    <scope>NUCLEOTIDE SEQUENCE</scope>
    <source>
        <strain evidence="9">ChiSjej4B22-8349</strain>
    </source>
</reference>
<evidence type="ECO:0000256" key="4">
    <source>
        <dbReference type="ARBA" id="ARBA00022989"/>
    </source>
</evidence>
<gene>
    <name evidence="9" type="ORF">IAD25_05650</name>
</gene>
<feature type="transmembrane region" description="Helical" evidence="7">
    <location>
        <begin position="735"/>
        <end position="760"/>
    </location>
</feature>
<protein>
    <submittedName>
        <fullName evidence="9">FtsX-like permease family protein</fullName>
    </submittedName>
</protein>
<dbReference type="InterPro" id="IPR050250">
    <property type="entry name" value="Macrolide_Exporter_MacB"/>
</dbReference>
<feature type="transmembrane region" description="Helical" evidence="7">
    <location>
        <begin position="430"/>
        <end position="451"/>
    </location>
</feature>
<feature type="domain" description="ABC3 transporter permease C-terminal" evidence="8">
    <location>
        <begin position="686"/>
        <end position="803"/>
    </location>
</feature>
<keyword evidence="5 7" id="KW-0472">Membrane</keyword>
<keyword evidence="3 7" id="KW-0812">Transmembrane</keyword>
<dbReference type="PANTHER" id="PTHR30572">
    <property type="entry name" value="MEMBRANE COMPONENT OF TRANSPORTER-RELATED"/>
    <property type="match status" value="1"/>
</dbReference>
<feature type="transmembrane region" description="Helical" evidence="7">
    <location>
        <begin position="684"/>
        <end position="708"/>
    </location>
</feature>
<keyword evidence="2" id="KW-1003">Cell membrane</keyword>
<dbReference type="InterPro" id="IPR003838">
    <property type="entry name" value="ABC3_permease_C"/>
</dbReference>
<dbReference type="AlphaFoldDB" id="A0A9D1N6Q7"/>
<dbReference type="Proteomes" id="UP000824130">
    <property type="component" value="Unassembled WGS sequence"/>
</dbReference>
<evidence type="ECO:0000256" key="6">
    <source>
        <dbReference type="ARBA" id="ARBA00038076"/>
    </source>
</evidence>
<proteinExistence type="inferred from homology"/>
<feature type="transmembrane region" description="Helical" evidence="7">
    <location>
        <begin position="308"/>
        <end position="336"/>
    </location>
</feature>
<evidence type="ECO:0000256" key="2">
    <source>
        <dbReference type="ARBA" id="ARBA00022475"/>
    </source>
</evidence>
<comment type="subcellular location">
    <subcellularLocation>
        <location evidence="1">Cell membrane</location>
        <topology evidence="1">Multi-pass membrane protein</topology>
    </subcellularLocation>
</comment>
<reference evidence="9" key="1">
    <citation type="submission" date="2020-10" db="EMBL/GenBank/DDBJ databases">
        <authorList>
            <person name="Gilroy R."/>
        </authorList>
    </citation>
    <scope>NUCLEOTIDE SEQUENCE</scope>
    <source>
        <strain evidence="9">ChiSjej4B22-8349</strain>
    </source>
</reference>
<accession>A0A9D1N6Q7</accession>
<dbReference type="EMBL" id="DVOB01000124">
    <property type="protein sequence ID" value="HIU96182.1"/>
    <property type="molecule type" value="Genomic_DNA"/>
</dbReference>
<keyword evidence="4 7" id="KW-1133">Transmembrane helix</keyword>
<sequence>MITSLAGKRIRYNKSRTLLTVIAITLTTMLLMALGTSAVGLQDFNKQQAAATTNAHATVKGLTHQQVEKLSNHADVESLKTNEIFATIDYDRMNGYLTYTDEIKDGIVQGVGNLVEGHEAEKADEIVGSRAFFERMDVEPEVGNTFSISFRVQGKGEILTRDFTISGIVSDRDISQLDISDSRIAYGAQISEALVDEMIPAADRVYNATIRVTGEGQLDYDAMCQRINDVAKDIGTNENYVDINKEYLMVATDPGTDTIRVVVAVALLIAIFSGIVIYSIYYVGVITDVQEIGKLKALGASKKQVRKLLLREGMFVSAISIPIGLILGFLIPYIFLPIVMEKGMEISIMSFDMGEIHMFSLPVLLLVIAVVVVTVYISLLKPMRMAGKISPIEAIRYQESSKNKKLRTGNISVNVFRLAKANLLRNKKRTIVTMVTMGLSCVLFMSMAGILNSMRADDIADRQLEGSDFKIEMDYDVNDETYPENNLENINKNNPFTDELLRQILEIDGVEDVRSVHEVPASTDFPSELFEGRIIISDVSRDKVEQWEEDVKRGQLDYDKLVDESGTVFTSDTFMDEYGLKVGDEIDFTIYDGDRQIPLSVTIQASVSDGGVATFVIPEETYEGLGLENNSITNLFVSVDDDSYDEAKTALQNIVDENERFSLYSRDEEMDIGAMSVNMVKYPMYAILLMIAVIGFMNLINTMITSIITRKKELGMLQAIGLSDRQLTRMLAGEGMVFTAGTLVASLTLGNVLGYLIFLWGRDSGFMSVTQYHYPLWESLLLAAVLIVGQLLVTWAIGKRMRRESLIDRIRNE</sequence>
<dbReference type="GO" id="GO:0022857">
    <property type="term" value="F:transmembrane transporter activity"/>
    <property type="evidence" value="ECO:0007669"/>
    <property type="project" value="TreeGrafter"/>
</dbReference>
<dbReference type="Pfam" id="PF02687">
    <property type="entry name" value="FtsX"/>
    <property type="match status" value="2"/>
</dbReference>
<organism evidence="9 10">
    <name type="scientific">Candidatus Allocopromorpha excrementipullorum</name>
    <dbReference type="NCBI Taxonomy" id="2840743"/>
    <lineage>
        <taxon>Bacteria</taxon>
        <taxon>Bacillati</taxon>
        <taxon>Bacillota</taxon>
        <taxon>Clostridia</taxon>
        <taxon>Eubacteriales</taxon>
        <taxon>Eubacteriaceae</taxon>
        <taxon>Eubacteriaceae incertae sedis</taxon>
        <taxon>Candidatus Allocopromorpha</taxon>
    </lineage>
</organism>
<evidence type="ECO:0000256" key="5">
    <source>
        <dbReference type="ARBA" id="ARBA00023136"/>
    </source>
</evidence>
<comment type="similarity">
    <text evidence="6">Belongs to the ABC-4 integral membrane protein family.</text>
</comment>